<dbReference type="PRINTS" id="PR00463">
    <property type="entry name" value="EP450I"/>
</dbReference>
<dbReference type="GO" id="GO:0006805">
    <property type="term" value="P:xenobiotic metabolic process"/>
    <property type="evidence" value="ECO:0007669"/>
    <property type="project" value="TreeGrafter"/>
</dbReference>
<gene>
    <name evidence="17" type="ORF">B7P43_G16248</name>
</gene>
<comment type="function">
    <text evidence="2">May be involved in the metabolism of insect hormones and in the breakdown of synthetic insecticides.</text>
</comment>
<dbReference type="GO" id="GO:0016712">
    <property type="term" value="F:oxidoreductase activity, acting on paired donors, with incorporation or reduction of molecular oxygen, reduced flavin or flavoprotein as one donor, and incorporation of one atom of oxygen"/>
    <property type="evidence" value="ECO:0007669"/>
    <property type="project" value="TreeGrafter"/>
</dbReference>
<feature type="transmembrane region" description="Helical" evidence="16">
    <location>
        <begin position="175"/>
        <end position="195"/>
    </location>
</feature>
<keyword evidence="18" id="KW-1185">Reference proteome</keyword>
<dbReference type="GO" id="GO:0005506">
    <property type="term" value="F:iron ion binding"/>
    <property type="evidence" value="ECO:0007669"/>
    <property type="project" value="InterPro"/>
</dbReference>
<evidence type="ECO:0000313" key="18">
    <source>
        <dbReference type="Proteomes" id="UP000235965"/>
    </source>
</evidence>
<keyword evidence="7 14" id="KW-0479">Metal-binding</keyword>
<evidence type="ECO:0000256" key="2">
    <source>
        <dbReference type="ARBA" id="ARBA00003690"/>
    </source>
</evidence>
<keyword evidence="10 15" id="KW-0560">Oxidoreductase</keyword>
<comment type="subcellular location">
    <subcellularLocation>
        <location evidence="4">Endoplasmic reticulum membrane</location>
        <topology evidence="4">Peripheral membrane protein</topology>
    </subcellularLocation>
    <subcellularLocation>
        <location evidence="3">Microsome membrane</location>
        <topology evidence="3">Peripheral membrane protein</topology>
    </subcellularLocation>
</comment>
<keyword evidence="16" id="KW-1133">Transmembrane helix</keyword>
<dbReference type="PANTHER" id="PTHR24300:SF376">
    <property type="entry name" value="CYTOCHROME P450 15A1"/>
    <property type="match status" value="1"/>
</dbReference>
<keyword evidence="12 15" id="KW-0503">Monooxygenase</keyword>
<evidence type="ECO:0000256" key="16">
    <source>
        <dbReference type="SAM" id="Phobius"/>
    </source>
</evidence>
<dbReference type="Gene3D" id="1.10.630.10">
    <property type="entry name" value="Cytochrome P450"/>
    <property type="match status" value="1"/>
</dbReference>
<comment type="similarity">
    <text evidence="5 15">Belongs to the cytochrome P450 family.</text>
</comment>
<proteinExistence type="inferred from homology"/>
<keyword evidence="6 14" id="KW-0349">Heme</keyword>
<organism evidence="17 18">
    <name type="scientific">Cryptotermes secundus</name>
    <dbReference type="NCBI Taxonomy" id="105785"/>
    <lineage>
        <taxon>Eukaryota</taxon>
        <taxon>Metazoa</taxon>
        <taxon>Ecdysozoa</taxon>
        <taxon>Arthropoda</taxon>
        <taxon>Hexapoda</taxon>
        <taxon>Insecta</taxon>
        <taxon>Pterygota</taxon>
        <taxon>Neoptera</taxon>
        <taxon>Polyneoptera</taxon>
        <taxon>Dictyoptera</taxon>
        <taxon>Blattodea</taxon>
        <taxon>Blattoidea</taxon>
        <taxon>Termitoidae</taxon>
        <taxon>Kalotermitidae</taxon>
        <taxon>Cryptotermitinae</taxon>
        <taxon>Cryptotermes</taxon>
    </lineage>
</organism>
<reference evidence="17 18" key="1">
    <citation type="submission" date="2017-12" db="EMBL/GenBank/DDBJ databases">
        <title>Hemimetabolous genomes reveal molecular basis of termite eusociality.</title>
        <authorList>
            <person name="Harrison M.C."/>
            <person name="Jongepier E."/>
            <person name="Robertson H.M."/>
            <person name="Arning N."/>
            <person name="Bitard-Feildel T."/>
            <person name="Chao H."/>
            <person name="Childers C.P."/>
            <person name="Dinh H."/>
            <person name="Doddapaneni H."/>
            <person name="Dugan S."/>
            <person name="Gowin J."/>
            <person name="Greiner C."/>
            <person name="Han Y."/>
            <person name="Hu H."/>
            <person name="Hughes D.S.T."/>
            <person name="Huylmans A.-K."/>
            <person name="Kemena C."/>
            <person name="Kremer L.P.M."/>
            <person name="Lee S.L."/>
            <person name="Lopez-Ezquerra A."/>
            <person name="Mallet L."/>
            <person name="Monroy-Kuhn J.M."/>
            <person name="Moser A."/>
            <person name="Murali S.C."/>
            <person name="Muzny D.M."/>
            <person name="Otani S."/>
            <person name="Piulachs M.-D."/>
            <person name="Poelchau M."/>
            <person name="Qu J."/>
            <person name="Schaub F."/>
            <person name="Wada-Katsumata A."/>
            <person name="Worley K.C."/>
            <person name="Xie Q."/>
            <person name="Ylla G."/>
            <person name="Poulsen M."/>
            <person name="Gibbs R.A."/>
            <person name="Schal C."/>
            <person name="Richards S."/>
            <person name="Belles X."/>
            <person name="Korb J."/>
            <person name="Bornberg-Bauer E."/>
        </authorList>
    </citation>
    <scope>NUCLEOTIDE SEQUENCE [LARGE SCALE GENOMIC DNA]</scope>
    <source>
        <tissue evidence="17">Whole body</tissue>
    </source>
</reference>
<dbReference type="AlphaFoldDB" id="A0A2J7QUR0"/>
<dbReference type="InParanoid" id="A0A2J7QUR0"/>
<dbReference type="GO" id="GO:0008395">
    <property type="term" value="F:steroid hydroxylase activity"/>
    <property type="evidence" value="ECO:0007669"/>
    <property type="project" value="TreeGrafter"/>
</dbReference>
<feature type="binding site" description="axial binding residue" evidence="14">
    <location>
        <position position="449"/>
    </location>
    <ligand>
        <name>heme</name>
        <dbReference type="ChEBI" id="CHEBI:30413"/>
    </ligand>
    <ligandPart>
        <name>Fe</name>
        <dbReference type="ChEBI" id="CHEBI:18248"/>
    </ligandPart>
</feature>
<name>A0A2J7QUR0_9NEOP</name>
<keyword evidence="16" id="KW-0812">Transmembrane</keyword>
<feature type="transmembrane region" description="Helical" evidence="16">
    <location>
        <begin position="309"/>
        <end position="329"/>
    </location>
</feature>
<dbReference type="Proteomes" id="UP000235965">
    <property type="component" value="Unassembled WGS sequence"/>
</dbReference>
<evidence type="ECO:0000256" key="1">
    <source>
        <dbReference type="ARBA" id="ARBA00001971"/>
    </source>
</evidence>
<dbReference type="GO" id="GO:0005789">
    <property type="term" value="C:endoplasmic reticulum membrane"/>
    <property type="evidence" value="ECO:0007669"/>
    <property type="project" value="UniProtKB-SubCell"/>
</dbReference>
<evidence type="ECO:0000256" key="12">
    <source>
        <dbReference type="ARBA" id="ARBA00023033"/>
    </source>
</evidence>
<keyword evidence="11 14" id="KW-0408">Iron</keyword>
<dbReference type="FunFam" id="1.10.630.10:FF:000238">
    <property type="entry name" value="Cytochrome P450 2A6"/>
    <property type="match status" value="1"/>
</dbReference>
<sequence length="505" mass="58390">MAPVILLLAFCCTLLLYLYSICKQRPANFPPGPPRLPVWGSYWLLLLKNFKFLHIGFHKLAQKYNTKILGLYLGSFPAVVVNDYKNIREVLTRPEFQGRVKLFILNLRTYNKNLGITLADDGMWENQRRFSLRHMRDFGFGRRFAELEDIGKEEIQDMLDLLNGRREDKEVFSDGLALAPGLFYPVFFNALWFIISGHRFPINEHQNLRYFTRQALRFVRSIDVTGSAVVQTPWIRHVMPYYCGFTDLMEGTSNILKYIKEAVTEHKATYSEEHMRDFIDVYLKEMSTQKTQEASFFSEEQLHVVCMDFLIPAIIVTTSILSFSIAFLLNYPAVQTKMQQELDTEVGRDRLPSLDDRARLPYNEAFLREVMRKVSIVPMAVGHRATEDTQLSGYNIPKDTSVFVNLWSFHGDIDFWGDPEKFRPERFLDEKGELLKDFSLPFGAGKRLCAGETFSRHFIFLVLSALLQNFTVKAAPGEALPSADADFPGLVLTKKDMWVRFEPRS</sequence>
<dbReference type="OrthoDB" id="1103324at2759"/>
<evidence type="ECO:0000256" key="3">
    <source>
        <dbReference type="ARBA" id="ARBA00004174"/>
    </source>
</evidence>
<evidence type="ECO:0000256" key="7">
    <source>
        <dbReference type="ARBA" id="ARBA00022723"/>
    </source>
</evidence>
<dbReference type="InterPro" id="IPR001128">
    <property type="entry name" value="Cyt_P450"/>
</dbReference>
<evidence type="ECO:0000256" key="9">
    <source>
        <dbReference type="ARBA" id="ARBA00022848"/>
    </source>
</evidence>
<dbReference type="InterPro" id="IPR017972">
    <property type="entry name" value="Cyt_P450_CS"/>
</dbReference>
<dbReference type="GO" id="GO:0020037">
    <property type="term" value="F:heme binding"/>
    <property type="evidence" value="ECO:0007669"/>
    <property type="project" value="InterPro"/>
</dbReference>
<evidence type="ECO:0000256" key="5">
    <source>
        <dbReference type="ARBA" id="ARBA00010617"/>
    </source>
</evidence>
<dbReference type="PANTHER" id="PTHR24300">
    <property type="entry name" value="CYTOCHROME P450 508A4-RELATED"/>
    <property type="match status" value="1"/>
</dbReference>
<dbReference type="PROSITE" id="PS00086">
    <property type="entry name" value="CYTOCHROME_P450"/>
    <property type="match status" value="1"/>
</dbReference>
<evidence type="ECO:0000256" key="10">
    <source>
        <dbReference type="ARBA" id="ARBA00023002"/>
    </source>
</evidence>
<dbReference type="STRING" id="105785.A0A2J7QUR0"/>
<dbReference type="InterPro" id="IPR002401">
    <property type="entry name" value="Cyt_P450_E_grp-I"/>
</dbReference>
<keyword evidence="8" id="KW-0256">Endoplasmic reticulum</keyword>
<dbReference type="InterPro" id="IPR036396">
    <property type="entry name" value="Cyt_P450_sf"/>
</dbReference>
<dbReference type="GO" id="GO:0006082">
    <property type="term" value="P:organic acid metabolic process"/>
    <property type="evidence" value="ECO:0007669"/>
    <property type="project" value="TreeGrafter"/>
</dbReference>
<dbReference type="InterPro" id="IPR050182">
    <property type="entry name" value="Cytochrome_P450_fam2"/>
</dbReference>
<dbReference type="SUPFAM" id="SSF48264">
    <property type="entry name" value="Cytochrome P450"/>
    <property type="match status" value="1"/>
</dbReference>
<evidence type="ECO:0000256" key="6">
    <source>
        <dbReference type="ARBA" id="ARBA00022617"/>
    </source>
</evidence>
<comment type="cofactor">
    <cofactor evidence="1 14">
        <name>heme</name>
        <dbReference type="ChEBI" id="CHEBI:30413"/>
    </cofactor>
</comment>
<evidence type="ECO:0000313" key="17">
    <source>
        <dbReference type="EMBL" id="PNF32314.1"/>
    </source>
</evidence>
<keyword evidence="9" id="KW-0492">Microsome</keyword>
<protein>
    <submittedName>
        <fullName evidence="17">Putative cytochrome P450 304a1</fullName>
    </submittedName>
</protein>
<evidence type="ECO:0000256" key="11">
    <source>
        <dbReference type="ARBA" id="ARBA00023004"/>
    </source>
</evidence>
<dbReference type="Pfam" id="PF00067">
    <property type="entry name" value="p450"/>
    <property type="match status" value="1"/>
</dbReference>
<evidence type="ECO:0000256" key="8">
    <source>
        <dbReference type="ARBA" id="ARBA00022824"/>
    </source>
</evidence>
<dbReference type="EMBL" id="NEVH01010491">
    <property type="protein sequence ID" value="PNF32314.1"/>
    <property type="molecule type" value="Genomic_DNA"/>
</dbReference>
<evidence type="ECO:0000256" key="14">
    <source>
        <dbReference type="PIRSR" id="PIRSR602401-1"/>
    </source>
</evidence>
<evidence type="ECO:0000256" key="15">
    <source>
        <dbReference type="RuleBase" id="RU000461"/>
    </source>
</evidence>
<evidence type="ECO:0000256" key="13">
    <source>
        <dbReference type="ARBA" id="ARBA00023136"/>
    </source>
</evidence>
<keyword evidence="13 16" id="KW-0472">Membrane</keyword>
<evidence type="ECO:0000256" key="4">
    <source>
        <dbReference type="ARBA" id="ARBA00004406"/>
    </source>
</evidence>
<accession>A0A2J7QUR0</accession>
<comment type="caution">
    <text evidence="17">The sequence shown here is derived from an EMBL/GenBank/DDBJ whole genome shotgun (WGS) entry which is preliminary data.</text>
</comment>